<dbReference type="PANTHER" id="PTHR24092:SF150">
    <property type="entry name" value="PHOSPHOLIPID-TRANSPORTING ATPASE"/>
    <property type="match status" value="1"/>
</dbReference>
<dbReference type="PRINTS" id="PR00119">
    <property type="entry name" value="CATATPASE"/>
</dbReference>
<dbReference type="GO" id="GO:0045332">
    <property type="term" value="P:phospholipid translocation"/>
    <property type="evidence" value="ECO:0007669"/>
    <property type="project" value="TreeGrafter"/>
</dbReference>
<dbReference type="Pfam" id="PF16212">
    <property type="entry name" value="PhoLip_ATPase_C"/>
    <property type="match status" value="1"/>
</dbReference>
<dbReference type="InterPro" id="IPR023298">
    <property type="entry name" value="ATPase_P-typ_TM_dom_sf"/>
</dbReference>
<evidence type="ECO:0000256" key="8">
    <source>
        <dbReference type="ARBA" id="ARBA00022967"/>
    </source>
</evidence>
<feature type="active site" description="4-aspartylphosphate intermediate" evidence="12">
    <location>
        <position position="312"/>
    </location>
</feature>
<feature type="transmembrane region" description="Helical" evidence="15">
    <location>
        <begin position="1002"/>
        <end position="1025"/>
    </location>
</feature>
<feature type="transmembrane region" description="Helical" evidence="15">
    <location>
        <begin position="963"/>
        <end position="982"/>
    </location>
</feature>
<dbReference type="InterPro" id="IPR018303">
    <property type="entry name" value="ATPase_P-typ_P_site"/>
</dbReference>
<dbReference type="SFLD" id="SFLDF00027">
    <property type="entry name" value="p-type_atpase"/>
    <property type="match status" value="1"/>
</dbReference>
<feature type="transmembrane region" description="Helical" evidence="15">
    <location>
        <begin position="192"/>
        <end position="213"/>
    </location>
</feature>
<feature type="domain" description="P-type ATPase C-terminal" evidence="16">
    <location>
        <begin position="781"/>
        <end position="1031"/>
    </location>
</feature>
<feature type="binding site" evidence="13">
    <location>
        <position position="539"/>
    </location>
    <ligand>
        <name>ATP</name>
        <dbReference type="ChEBI" id="CHEBI:30616"/>
    </ligand>
</feature>
<feature type="binding site" evidence="13">
    <location>
        <position position="435"/>
    </location>
    <ligand>
        <name>ATP</name>
        <dbReference type="ChEBI" id="CHEBI:30616"/>
    </ligand>
</feature>
<feature type="binding site" evidence="13">
    <location>
        <position position="622"/>
    </location>
    <ligand>
        <name>ATP</name>
        <dbReference type="ChEBI" id="CHEBI:30616"/>
    </ligand>
</feature>
<keyword evidence="18" id="KW-1185">Reference proteome</keyword>
<comment type="cofactor">
    <cofactor evidence="14">
        <name>Mg(2+)</name>
        <dbReference type="ChEBI" id="CHEBI:18420"/>
    </cofactor>
</comment>
<keyword evidence="9 15" id="KW-1133">Transmembrane helix</keyword>
<dbReference type="Gene3D" id="3.40.50.1000">
    <property type="entry name" value="HAD superfamily/HAD-like"/>
    <property type="match status" value="1"/>
</dbReference>
<feature type="binding site" evidence="13">
    <location>
        <position position="729"/>
    </location>
    <ligand>
        <name>ATP</name>
        <dbReference type="ChEBI" id="CHEBI:30616"/>
    </ligand>
</feature>
<dbReference type="FunFam" id="2.70.150.10:FF:000023">
    <property type="entry name" value="Phospholipid-transporting ATPase"/>
    <property type="match status" value="1"/>
</dbReference>
<feature type="binding site" evidence="14">
    <location>
        <position position="755"/>
    </location>
    <ligand>
        <name>Mg(2+)</name>
        <dbReference type="ChEBI" id="CHEBI:18420"/>
    </ligand>
</feature>
<dbReference type="GO" id="GO:0016887">
    <property type="term" value="F:ATP hydrolysis activity"/>
    <property type="evidence" value="ECO:0007669"/>
    <property type="project" value="InterPro"/>
</dbReference>
<dbReference type="InterPro" id="IPR006539">
    <property type="entry name" value="P-type_ATPase_IV"/>
</dbReference>
<dbReference type="FunFam" id="3.40.50.1000:FF:000014">
    <property type="entry name" value="Phospholipid-transporting ATPase"/>
    <property type="match status" value="1"/>
</dbReference>
<evidence type="ECO:0000256" key="7">
    <source>
        <dbReference type="ARBA" id="ARBA00022842"/>
    </source>
</evidence>
<dbReference type="GO" id="GO:0005524">
    <property type="term" value="F:ATP binding"/>
    <property type="evidence" value="ECO:0007669"/>
    <property type="project" value="UniProtKB-UniRule"/>
</dbReference>
<dbReference type="EC" id="7.6.2.1" evidence="15"/>
<dbReference type="Gene3D" id="3.40.1110.10">
    <property type="entry name" value="Calcium-transporting ATPase, cytoplasmic domain N"/>
    <property type="match status" value="1"/>
</dbReference>
<dbReference type="OrthoDB" id="377733at2759"/>
<feature type="binding site" evidence="13">
    <location>
        <position position="735"/>
    </location>
    <ligand>
        <name>ATP</name>
        <dbReference type="ChEBI" id="CHEBI:30616"/>
    </ligand>
</feature>
<dbReference type="InterPro" id="IPR001757">
    <property type="entry name" value="P_typ_ATPase"/>
</dbReference>
<keyword evidence="6 13" id="KW-0067">ATP-binding</keyword>
<evidence type="ECO:0000259" key="16">
    <source>
        <dbReference type="Pfam" id="PF16212"/>
    </source>
</evidence>
<feature type="transmembrane region" description="Helical" evidence="15">
    <location>
        <begin position="895"/>
        <end position="916"/>
    </location>
</feature>
<protein>
    <recommendedName>
        <fullName evidence="15">Phospholipid-transporting ATPase</fullName>
        <ecNumber evidence="15">7.6.2.1</ecNumber>
    </recommendedName>
</protein>
<evidence type="ECO:0000256" key="2">
    <source>
        <dbReference type="ARBA" id="ARBA00008109"/>
    </source>
</evidence>
<feature type="binding site" evidence="14">
    <location>
        <position position="314"/>
    </location>
    <ligand>
        <name>Mg(2+)</name>
        <dbReference type="ChEBI" id="CHEBI:18420"/>
    </ligand>
</feature>
<sequence>MLKEAIEDWRRFLQDKEVNNRKVKVHQGDGEFIEREWKLVKVGDIVKVEREQFFPADLILLASNFEDGICYVETMNLDGETNLKLKRSLECTATFEEDNNYKSFTAIVNCEDPNPNLYTFIGNFEFFNDADTLDSHMYPLSPHQILLRDSKLRNTDYIYGAVLYNGRDTKVVQNSTESPSKRSHIELIMDKIIYLLFSLLLTICVIGSFTFGIRTKKEMPTWWYLYPKDVTPAFNSQRAGVAALLHFVTALILYGYIIPISLYVSIEIVKILQAIFINKDNYMFHQETNKFANARTSNLNEELGQVETILSDKTGTLTCNMMEFLKCSIAGVSYGCGMTEVERVAAKRIGKRASELLCLPIQQNELSSENGRQCKPHIKGFNLEDDRLMDGRWKNEPTSETIQLFFRILAVCHTAIPERDPVTGIINYEVESPDEGAFVVAAREFGFEFYKRTQSSVLVNEPDLSNGGLLSREYKVLDLLEFSSARKRMSIIVEDDSGDIFLFCKGADSIIFERLGIQGRTYEKETRKHLADYADAGLRTLVLAYRKLTLEHYKDWSKDFAREKTYIGADRESRLESVAELIERDLILVGATAVEDKLQQGVPECIDKLAQAGIKIWVLTGDKTETAINIGFACSLLRHGMTQIKINLDNDEVQSAEATGDKEHYMKVARKSIAQQISHGMDQVKKNESKNAVYSLIIDGKALNYALEKHLKNELLELAVQCASVICCRVSPKQKALVTRLVKEGSRKTTLGIGDGANDVGMIKEADIGVGISGLEGMQAAMASDFSIAQFRFLERLLLVHGSWCYKRLALMICYFFYKNIAFGLTLFYYEAYTVFSGQPAYNDWYMSLFNCIFTSLPVIALGVFEQDLPADVKVQFPALYQQGAQNKLFGWDRILGWIGNAFTSSLIIFFFVSAILNPQAFQRNGQPSGMEVLGLTTYTCVLFTVSCQIALVMRYFTWIQHIFLWGSILAWYIFLLLYGEISLYISPSAYRVFIEACAPCAMYWVIILIVVVAALAPYFTCLVFQNYISPMDHIIIHEKVRLDSDQDWLSQERKKAVEPTNVGFTARVEALLKHWKEFLLTHHSLSFMGEICNENSEGALECIRHTQP</sequence>
<evidence type="ECO:0000313" key="17">
    <source>
        <dbReference type="EMBL" id="KAH7287161.1"/>
    </source>
</evidence>
<dbReference type="NCBIfam" id="TIGR01494">
    <property type="entry name" value="ATPase_P-type"/>
    <property type="match status" value="1"/>
</dbReference>
<evidence type="ECO:0000256" key="13">
    <source>
        <dbReference type="PIRSR" id="PIRSR606539-2"/>
    </source>
</evidence>
<dbReference type="SUPFAM" id="SSF81665">
    <property type="entry name" value="Calcium ATPase, transmembrane domain M"/>
    <property type="match status" value="1"/>
</dbReference>
<dbReference type="GO" id="GO:0000287">
    <property type="term" value="F:magnesium ion binding"/>
    <property type="evidence" value="ECO:0007669"/>
    <property type="project" value="UniProtKB-UniRule"/>
</dbReference>
<keyword evidence="8 15" id="KW-1278">Translocase</keyword>
<feature type="transmembrane region" description="Helical" evidence="15">
    <location>
        <begin position="241"/>
        <end position="264"/>
    </location>
</feature>
<evidence type="ECO:0000256" key="4">
    <source>
        <dbReference type="ARBA" id="ARBA00022723"/>
    </source>
</evidence>
<dbReference type="SFLD" id="SFLDS00003">
    <property type="entry name" value="Haloacid_Dehalogenase"/>
    <property type="match status" value="1"/>
</dbReference>
<evidence type="ECO:0000256" key="11">
    <source>
        <dbReference type="ARBA" id="ARBA00034036"/>
    </source>
</evidence>
<dbReference type="Gene3D" id="2.70.150.10">
    <property type="entry name" value="Calcium-transporting ATPase, cytoplasmic transduction domain A"/>
    <property type="match status" value="1"/>
</dbReference>
<dbReference type="SUPFAM" id="SSF56784">
    <property type="entry name" value="HAD-like"/>
    <property type="match status" value="1"/>
</dbReference>
<dbReference type="PANTHER" id="PTHR24092">
    <property type="entry name" value="PROBABLE PHOSPHOLIPID-TRANSPORTING ATPASE"/>
    <property type="match status" value="1"/>
</dbReference>
<dbReference type="InterPro" id="IPR023214">
    <property type="entry name" value="HAD_sf"/>
</dbReference>
<comment type="caution">
    <text evidence="17">The sequence shown here is derived from an EMBL/GenBank/DDBJ whole genome shotgun (WGS) entry which is preliminary data.</text>
</comment>
<feature type="binding site" evidence="13">
    <location>
        <position position="621"/>
    </location>
    <ligand>
        <name>ATP</name>
        <dbReference type="ChEBI" id="CHEBI:30616"/>
    </ligand>
</feature>
<feature type="binding site" evidence="14">
    <location>
        <position position="759"/>
    </location>
    <ligand>
        <name>Mg(2+)</name>
        <dbReference type="ChEBI" id="CHEBI:18420"/>
    </ligand>
</feature>
<feature type="transmembrane region" description="Helical" evidence="15">
    <location>
        <begin position="845"/>
        <end position="865"/>
    </location>
</feature>
<name>A0A8T2QUU7_CERRI</name>
<dbReference type="InterPro" id="IPR023299">
    <property type="entry name" value="ATPase_P-typ_cyto_dom_N"/>
</dbReference>
<evidence type="ECO:0000256" key="3">
    <source>
        <dbReference type="ARBA" id="ARBA00022692"/>
    </source>
</evidence>
<dbReference type="AlphaFoldDB" id="A0A8T2QUU7"/>
<dbReference type="EMBL" id="CM035437">
    <property type="protein sequence ID" value="KAH7287161.1"/>
    <property type="molecule type" value="Genomic_DNA"/>
</dbReference>
<dbReference type="GO" id="GO:0005886">
    <property type="term" value="C:plasma membrane"/>
    <property type="evidence" value="ECO:0007669"/>
    <property type="project" value="TreeGrafter"/>
</dbReference>
<dbReference type="Proteomes" id="UP000825935">
    <property type="component" value="Chromosome 32"/>
</dbReference>
<feature type="transmembrane region" description="Helical" evidence="15">
    <location>
        <begin position="809"/>
        <end position="830"/>
    </location>
</feature>
<gene>
    <name evidence="17" type="ORF">KP509_32G041100</name>
</gene>
<dbReference type="InterPro" id="IPR008250">
    <property type="entry name" value="ATPase_P-typ_transduc_dom_A_sf"/>
</dbReference>
<feature type="binding site" evidence="13">
    <location>
        <position position="758"/>
    </location>
    <ligand>
        <name>ATP</name>
        <dbReference type="ChEBI" id="CHEBI:30616"/>
    </ligand>
</feature>
<feature type="binding site" evidence="13">
    <location>
        <position position="620"/>
    </location>
    <ligand>
        <name>ATP</name>
        <dbReference type="ChEBI" id="CHEBI:30616"/>
    </ligand>
</feature>
<comment type="similarity">
    <text evidence="2 15">Belongs to the cation transport ATPase (P-type) (TC 3.A.3) family. Type IV subfamily.</text>
</comment>
<dbReference type="InterPro" id="IPR032630">
    <property type="entry name" value="P_typ_ATPase_c"/>
</dbReference>
<keyword evidence="10 15" id="KW-0472">Membrane</keyword>
<comment type="subcellular location">
    <subcellularLocation>
        <location evidence="1 15">Membrane</location>
        <topology evidence="1 15">Multi-pass membrane protein</topology>
    </subcellularLocation>
</comment>
<feature type="binding site" evidence="13">
    <location>
        <position position="759"/>
    </location>
    <ligand>
        <name>ATP</name>
        <dbReference type="ChEBI" id="CHEBI:30616"/>
    </ligand>
</feature>
<evidence type="ECO:0000256" key="5">
    <source>
        <dbReference type="ARBA" id="ARBA00022741"/>
    </source>
</evidence>
<dbReference type="Pfam" id="PF13246">
    <property type="entry name" value="Cation_ATPase"/>
    <property type="match status" value="1"/>
</dbReference>
<keyword evidence="4 14" id="KW-0479">Metal-binding</keyword>
<feature type="binding site" evidence="13">
    <location>
        <position position="314"/>
    </location>
    <ligand>
        <name>ATP</name>
        <dbReference type="ChEBI" id="CHEBI:30616"/>
    </ligand>
</feature>
<feature type="binding site" evidence="13">
    <location>
        <position position="312"/>
    </location>
    <ligand>
        <name>ATP</name>
        <dbReference type="ChEBI" id="CHEBI:30616"/>
    </ligand>
</feature>
<proteinExistence type="inferred from homology"/>
<accession>A0A8T2QUU7</accession>
<feature type="binding site" evidence="13">
    <location>
        <position position="505"/>
    </location>
    <ligand>
        <name>ATP</name>
        <dbReference type="ChEBI" id="CHEBI:30616"/>
    </ligand>
</feature>
<dbReference type="SUPFAM" id="SSF81653">
    <property type="entry name" value="Calcium ATPase, transduction domain A"/>
    <property type="match status" value="1"/>
</dbReference>
<evidence type="ECO:0000256" key="6">
    <source>
        <dbReference type="ARBA" id="ARBA00022840"/>
    </source>
</evidence>
<evidence type="ECO:0000256" key="9">
    <source>
        <dbReference type="ARBA" id="ARBA00022989"/>
    </source>
</evidence>
<keyword evidence="5 13" id="KW-0547">Nucleotide-binding</keyword>
<evidence type="ECO:0000313" key="18">
    <source>
        <dbReference type="Proteomes" id="UP000825935"/>
    </source>
</evidence>
<dbReference type="SFLD" id="SFLDG00002">
    <property type="entry name" value="C1.7:_P-type_atpase_like"/>
    <property type="match status" value="1"/>
</dbReference>
<organism evidence="17 18">
    <name type="scientific">Ceratopteris richardii</name>
    <name type="common">Triangle waterfern</name>
    <dbReference type="NCBI Taxonomy" id="49495"/>
    <lineage>
        <taxon>Eukaryota</taxon>
        <taxon>Viridiplantae</taxon>
        <taxon>Streptophyta</taxon>
        <taxon>Embryophyta</taxon>
        <taxon>Tracheophyta</taxon>
        <taxon>Polypodiopsida</taxon>
        <taxon>Polypodiidae</taxon>
        <taxon>Polypodiales</taxon>
        <taxon>Pteridineae</taxon>
        <taxon>Pteridaceae</taxon>
        <taxon>Parkerioideae</taxon>
        <taxon>Ceratopteris</taxon>
    </lineage>
</organism>
<keyword evidence="7 14" id="KW-0460">Magnesium</keyword>
<dbReference type="InterPro" id="IPR044492">
    <property type="entry name" value="P_typ_ATPase_HD_dom"/>
</dbReference>
<feature type="binding site" evidence="14">
    <location>
        <position position="312"/>
    </location>
    <ligand>
        <name>Mg(2+)</name>
        <dbReference type="ChEBI" id="CHEBI:18420"/>
    </ligand>
</feature>
<dbReference type="SUPFAM" id="SSF81660">
    <property type="entry name" value="Metal cation-transporting ATPase, ATP-binding domain N"/>
    <property type="match status" value="1"/>
</dbReference>
<evidence type="ECO:0000256" key="14">
    <source>
        <dbReference type="PIRSR" id="PIRSR606539-3"/>
    </source>
</evidence>
<evidence type="ECO:0000256" key="1">
    <source>
        <dbReference type="ARBA" id="ARBA00004141"/>
    </source>
</evidence>
<evidence type="ECO:0000256" key="15">
    <source>
        <dbReference type="RuleBase" id="RU362033"/>
    </source>
</evidence>
<dbReference type="GO" id="GO:0140326">
    <property type="term" value="F:ATPase-coupled intramembrane lipid transporter activity"/>
    <property type="evidence" value="ECO:0007669"/>
    <property type="project" value="UniProtKB-EC"/>
</dbReference>
<evidence type="ECO:0000256" key="12">
    <source>
        <dbReference type="PIRSR" id="PIRSR606539-1"/>
    </source>
</evidence>
<dbReference type="PROSITE" id="PS00154">
    <property type="entry name" value="ATPASE_E1_E2"/>
    <property type="match status" value="1"/>
</dbReference>
<dbReference type="NCBIfam" id="TIGR01652">
    <property type="entry name" value="ATPase-Plipid"/>
    <property type="match status" value="1"/>
</dbReference>
<feature type="binding site" evidence="13">
    <location>
        <position position="482"/>
    </location>
    <ligand>
        <name>ATP</name>
        <dbReference type="ChEBI" id="CHEBI:30616"/>
    </ligand>
</feature>
<dbReference type="InterPro" id="IPR036412">
    <property type="entry name" value="HAD-like_sf"/>
</dbReference>
<reference evidence="17" key="1">
    <citation type="submission" date="2021-08" db="EMBL/GenBank/DDBJ databases">
        <title>WGS assembly of Ceratopteris richardii.</title>
        <authorList>
            <person name="Marchant D.B."/>
            <person name="Chen G."/>
            <person name="Jenkins J."/>
            <person name="Shu S."/>
            <person name="Leebens-Mack J."/>
            <person name="Grimwood J."/>
            <person name="Schmutz J."/>
            <person name="Soltis P."/>
            <person name="Soltis D."/>
            <person name="Chen Z.-H."/>
        </authorList>
    </citation>
    <scope>NUCLEOTIDE SEQUENCE</scope>
    <source>
        <strain evidence="17">Whitten #5841</strain>
        <tissue evidence="17">Leaf</tissue>
    </source>
</reference>
<feature type="transmembrane region" description="Helical" evidence="15">
    <location>
        <begin position="936"/>
        <end position="956"/>
    </location>
</feature>
<evidence type="ECO:0000256" key="10">
    <source>
        <dbReference type="ARBA" id="ARBA00023136"/>
    </source>
</evidence>
<comment type="catalytic activity">
    <reaction evidence="11 15">
        <text>ATP + H2O + phospholipidSide 1 = ADP + phosphate + phospholipidSide 2.</text>
        <dbReference type="EC" id="7.6.2.1"/>
    </reaction>
</comment>
<keyword evidence="3 15" id="KW-0812">Transmembrane</keyword>
<feature type="binding site" evidence="13">
    <location>
        <position position="313"/>
    </location>
    <ligand>
        <name>ATP</name>
        <dbReference type="ChEBI" id="CHEBI:30616"/>
    </ligand>
</feature>